<feature type="compositionally biased region" description="Polar residues" evidence="1">
    <location>
        <begin position="1"/>
        <end position="16"/>
    </location>
</feature>
<evidence type="ECO:0000256" key="1">
    <source>
        <dbReference type="SAM" id="MobiDB-lite"/>
    </source>
</evidence>
<dbReference type="InterPro" id="IPR027417">
    <property type="entry name" value="P-loop_NTPase"/>
</dbReference>
<name>A0A1B9GXX5_9TREE</name>
<keyword evidence="3" id="KW-1185">Reference proteome</keyword>
<dbReference type="STRING" id="1296120.A0A1B9GXX5"/>
<feature type="compositionally biased region" description="Basic and acidic residues" evidence="1">
    <location>
        <begin position="43"/>
        <end position="61"/>
    </location>
</feature>
<dbReference type="OrthoDB" id="10251412at2759"/>
<dbReference type="EMBL" id="KI669497">
    <property type="protein sequence ID" value="OCF35805.1"/>
    <property type="molecule type" value="Genomic_DNA"/>
</dbReference>
<proteinExistence type="predicted"/>
<reference evidence="3" key="2">
    <citation type="submission" date="2013-12" db="EMBL/GenBank/DDBJ databases">
        <title>Evolution of pathogenesis and genome organization in the Tremellales.</title>
        <authorList>
            <person name="Cuomo C."/>
            <person name="Litvintseva A."/>
            <person name="Heitman J."/>
            <person name="Chen Y."/>
            <person name="Sun S."/>
            <person name="Springer D."/>
            <person name="Dromer F."/>
            <person name="Young S."/>
            <person name="Zeng Q."/>
            <person name="Chapman S."/>
            <person name="Gujja S."/>
            <person name="Saif S."/>
            <person name="Birren B."/>
        </authorList>
    </citation>
    <scope>NUCLEOTIDE SEQUENCE [LARGE SCALE GENOMIC DNA]</scope>
    <source>
        <strain evidence="3">BCC8398</strain>
    </source>
</reference>
<accession>A0A1B9GXX5</accession>
<evidence type="ECO:0000313" key="3">
    <source>
        <dbReference type="Proteomes" id="UP000092666"/>
    </source>
</evidence>
<reference evidence="2 3" key="1">
    <citation type="submission" date="2013-07" db="EMBL/GenBank/DDBJ databases">
        <title>The Genome Sequence of Cryptococcus heveanensis BCC8398.</title>
        <authorList>
            <consortium name="The Broad Institute Genome Sequencing Platform"/>
            <person name="Cuomo C."/>
            <person name="Litvintseva A."/>
            <person name="Chen Y."/>
            <person name="Heitman J."/>
            <person name="Sun S."/>
            <person name="Springer D."/>
            <person name="Dromer F."/>
            <person name="Young S.K."/>
            <person name="Zeng Q."/>
            <person name="Gargeya S."/>
            <person name="Fitzgerald M."/>
            <person name="Abouelleil A."/>
            <person name="Alvarado L."/>
            <person name="Berlin A.M."/>
            <person name="Chapman S.B."/>
            <person name="Dewar J."/>
            <person name="Goldberg J."/>
            <person name="Griggs A."/>
            <person name="Gujja S."/>
            <person name="Hansen M."/>
            <person name="Howarth C."/>
            <person name="Imamovic A."/>
            <person name="Larimer J."/>
            <person name="McCowan C."/>
            <person name="Murphy C."/>
            <person name="Pearson M."/>
            <person name="Priest M."/>
            <person name="Roberts A."/>
            <person name="Saif S."/>
            <person name="Shea T."/>
            <person name="Sykes S."/>
            <person name="Wortman J."/>
            <person name="Nusbaum C."/>
            <person name="Birren B."/>
        </authorList>
    </citation>
    <scope>NUCLEOTIDE SEQUENCE [LARGE SCALE GENOMIC DNA]</scope>
    <source>
        <strain evidence="2 3">BCC8398</strain>
    </source>
</reference>
<feature type="compositionally biased region" description="Polar residues" evidence="1">
    <location>
        <begin position="27"/>
        <end position="36"/>
    </location>
</feature>
<protein>
    <submittedName>
        <fullName evidence="2">Uncharacterized protein</fullName>
    </submittedName>
</protein>
<dbReference type="Proteomes" id="UP000092666">
    <property type="component" value="Unassembled WGS sequence"/>
</dbReference>
<dbReference type="AlphaFoldDB" id="A0A1B9GXX5"/>
<dbReference type="Gene3D" id="3.40.50.300">
    <property type="entry name" value="P-loop containing nucleotide triphosphate hydrolases"/>
    <property type="match status" value="1"/>
</dbReference>
<gene>
    <name evidence="2" type="ORF">I316_02298</name>
</gene>
<evidence type="ECO:0000313" key="2">
    <source>
        <dbReference type="EMBL" id="OCF35805.1"/>
    </source>
</evidence>
<sequence length="175" mass="18959">MPSPVSIESRSVLESNSVERDDPEQYPFSSSWTLEETQPESKTIIKEDLLHGAGKKEQKEKTKTKKRSSSVSSAPSSSSSSSSSSSNASSPVPTNGSQTPRMGGVDTSVTLSGLLNALDGAGLSEERWFFCTTNWVDHTSIDPTLLRPARSDVCVESKLEAFDSKQGQRRWSTLA</sequence>
<feature type="compositionally biased region" description="Low complexity" evidence="1">
    <location>
        <begin position="69"/>
        <end position="92"/>
    </location>
</feature>
<organism evidence="2 3">
    <name type="scientific">Kwoniella heveanensis BCC8398</name>
    <dbReference type="NCBI Taxonomy" id="1296120"/>
    <lineage>
        <taxon>Eukaryota</taxon>
        <taxon>Fungi</taxon>
        <taxon>Dikarya</taxon>
        <taxon>Basidiomycota</taxon>
        <taxon>Agaricomycotina</taxon>
        <taxon>Tremellomycetes</taxon>
        <taxon>Tremellales</taxon>
        <taxon>Cryptococcaceae</taxon>
        <taxon>Kwoniella</taxon>
    </lineage>
</organism>
<feature type="region of interest" description="Disordered" evidence="1">
    <location>
        <begin position="1"/>
        <end position="107"/>
    </location>
</feature>